<keyword evidence="1" id="KW-1133">Transmembrane helix</keyword>
<feature type="transmembrane region" description="Helical" evidence="1">
    <location>
        <begin position="33"/>
        <end position="53"/>
    </location>
</feature>
<keyword evidence="1" id="KW-0812">Transmembrane</keyword>
<reference evidence="3" key="1">
    <citation type="journal article" date="2019" name="Int. J. Syst. Evol. Microbiol.">
        <title>The Global Catalogue of Microorganisms (GCM) 10K type strain sequencing project: providing services to taxonomists for standard genome sequencing and annotation.</title>
        <authorList>
            <consortium name="The Broad Institute Genomics Platform"/>
            <consortium name="The Broad Institute Genome Sequencing Center for Infectious Disease"/>
            <person name="Wu L."/>
            <person name="Ma J."/>
        </authorList>
    </citation>
    <scope>NUCLEOTIDE SEQUENCE [LARGE SCALE GENOMIC DNA]</scope>
    <source>
        <strain evidence="3">JCM 18410</strain>
    </source>
</reference>
<accession>A0ABP9KJS0</accession>
<keyword evidence="1" id="KW-0472">Membrane</keyword>
<sequence>MQPPYQPVELATGSTQHTAATAEARKSPAGRRVPLLATAFAVPLYAVWAVWLATGGGDLAAQVAWARFVGTYPSAPYSFAWYGGVHVGNYSLLAPQLMALGGVRGVSVVAGVGSAWAVAEVFVRCGVRRPLPPALLAVLALWCDVASGRSTFALGVAFGLVACLALIGPSRRLVVAGGFAALATLASPVAGLFLGVAGAGWLLDRRFAKGAVLCGPPALVVGLTALLFPFSGTMPMSDGDVWRPVLFAVTVALLAPRRWRAARRAAGVYAAGVLLTALVASPVGSNVVRLAELFGPPVLLAALLEREVRAVRKVAFGLALALSAQWVGQHAVHVLRMSTPVPAWAAETDGVRAALGRLGADRTRIEVVPAVDHRETTVLGPDLLLARGWNRQLDVARGPLFYDGSFSATAYRAWLGRWAVGYVVLPDGEPDWAAKDEAALVRSGPGWLVPVWRDAHWRVYRVADAVPLVSGAGASVVRADAAHLVVRTRRPGTVTVRVAPSPWLRSDAGCLARAGAWTRLTAPAAGTYRISSSYLPPRQRC</sequence>
<evidence type="ECO:0000256" key="1">
    <source>
        <dbReference type="SAM" id="Phobius"/>
    </source>
</evidence>
<evidence type="ECO:0000313" key="3">
    <source>
        <dbReference type="Proteomes" id="UP001500124"/>
    </source>
</evidence>
<proteinExistence type="predicted"/>
<evidence type="ECO:0008006" key="4">
    <source>
        <dbReference type="Google" id="ProtNLM"/>
    </source>
</evidence>
<organism evidence="2 3">
    <name type="scientific">Streptomyces similanensis</name>
    <dbReference type="NCBI Taxonomy" id="1274988"/>
    <lineage>
        <taxon>Bacteria</taxon>
        <taxon>Bacillati</taxon>
        <taxon>Actinomycetota</taxon>
        <taxon>Actinomycetes</taxon>
        <taxon>Kitasatosporales</taxon>
        <taxon>Streptomycetaceae</taxon>
        <taxon>Streptomyces</taxon>
    </lineage>
</organism>
<feature type="transmembrane region" description="Helical" evidence="1">
    <location>
        <begin position="266"/>
        <end position="284"/>
    </location>
</feature>
<feature type="transmembrane region" description="Helical" evidence="1">
    <location>
        <begin position="210"/>
        <end position="229"/>
    </location>
</feature>
<gene>
    <name evidence="2" type="ORF">GCM10023336_33050</name>
</gene>
<protein>
    <recommendedName>
        <fullName evidence="4">Integral membrane protein</fullName>
    </recommendedName>
</protein>
<evidence type="ECO:0000313" key="2">
    <source>
        <dbReference type="EMBL" id="GAA5058291.1"/>
    </source>
</evidence>
<feature type="transmembrane region" description="Helical" evidence="1">
    <location>
        <begin position="97"/>
        <end position="122"/>
    </location>
</feature>
<dbReference type="Proteomes" id="UP001500124">
    <property type="component" value="Unassembled WGS sequence"/>
</dbReference>
<feature type="transmembrane region" description="Helical" evidence="1">
    <location>
        <begin position="241"/>
        <end position="259"/>
    </location>
</feature>
<name>A0ABP9KJS0_9ACTN</name>
<keyword evidence="3" id="KW-1185">Reference proteome</keyword>
<feature type="transmembrane region" description="Helical" evidence="1">
    <location>
        <begin position="134"/>
        <end position="167"/>
    </location>
</feature>
<feature type="transmembrane region" description="Helical" evidence="1">
    <location>
        <begin position="179"/>
        <end position="203"/>
    </location>
</feature>
<comment type="caution">
    <text evidence="2">The sequence shown here is derived from an EMBL/GenBank/DDBJ whole genome shotgun (WGS) entry which is preliminary data.</text>
</comment>
<dbReference type="EMBL" id="BAABKC010000045">
    <property type="protein sequence ID" value="GAA5058291.1"/>
    <property type="molecule type" value="Genomic_DNA"/>
</dbReference>